<proteinExistence type="predicted"/>
<sequence length="31" mass="3599">EFMGTAHIIVSIKVSKRTAKMRNKKDIKRLV</sequence>
<dbReference type="AlphaFoldDB" id="A0A1X7V0H7"/>
<dbReference type="EnsemblMetazoa" id="Aqu2.1.33456_001">
    <property type="protein sequence ID" value="Aqu2.1.33456_001"/>
    <property type="gene ID" value="Aqu2.1.33456"/>
</dbReference>
<accession>A0A1X7V0H7</accession>
<evidence type="ECO:0000313" key="1">
    <source>
        <dbReference type="EnsemblMetazoa" id="Aqu2.1.33456_001"/>
    </source>
</evidence>
<name>A0A1X7V0H7_AMPQE</name>
<protein>
    <submittedName>
        <fullName evidence="1">Uncharacterized protein</fullName>
    </submittedName>
</protein>
<dbReference type="InParanoid" id="A0A1X7V0H7"/>
<reference evidence="1" key="1">
    <citation type="submission" date="2017-05" db="UniProtKB">
        <authorList>
            <consortium name="EnsemblMetazoa"/>
        </authorList>
    </citation>
    <scope>IDENTIFICATION</scope>
</reference>
<organism evidence="1">
    <name type="scientific">Amphimedon queenslandica</name>
    <name type="common">Sponge</name>
    <dbReference type="NCBI Taxonomy" id="400682"/>
    <lineage>
        <taxon>Eukaryota</taxon>
        <taxon>Metazoa</taxon>
        <taxon>Porifera</taxon>
        <taxon>Demospongiae</taxon>
        <taxon>Heteroscleromorpha</taxon>
        <taxon>Haplosclerida</taxon>
        <taxon>Niphatidae</taxon>
        <taxon>Amphimedon</taxon>
    </lineage>
</organism>